<reference evidence="4 5" key="1">
    <citation type="journal article" date="2016" name="Mol. Biol. Evol.">
        <title>Comparative Genomics of Early-Diverging Mushroom-Forming Fungi Provides Insights into the Origins of Lignocellulose Decay Capabilities.</title>
        <authorList>
            <person name="Nagy L.G."/>
            <person name="Riley R."/>
            <person name="Tritt A."/>
            <person name="Adam C."/>
            <person name="Daum C."/>
            <person name="Floudas D."/>
            <person name="Sun H."/>
            <person name="Yadav J.S."/>
            <person name="Pangilinan J."/>
            <person name="Larsson K.H."/>
            <person name="Matsuura K."/>
            <person name="Barry K."/>
            <person name="Labutti K."/>
            <person name="Kuo R."/>
            <person name="Ohm R.A."/>
            <person name="Bhattacharya S.S."/>
            <person name="Shirouzu T."/>
            <person name="Yoshinaga Y."/>
            <person name="Martin F.M."/>
            <person name="Grigoriev I.V."/>
            <person name="Hibbett D.S."/>
        </authorList>
    </citation>
    <scope>NUCLEOTIDE SEQUENCE [LARGE SCALE GENOMIC DNA]</scope>
    <source>
        <strain evidence="4 5">CBS 109695</strain>
    </source>
</reference>
<dbReference type="Proteomes" id="UP000076532">
    <property type="component" value="Unassembled WGS sequence"/>
</dbReference>
<evidence type="ECO:0000313" key="4">
    <source>
        <dbReference type="EMBL" id="KZP26276.1"/>
    </source>
</evidence>
<dbReference type="InterPro" id="IPR056772">
    <property type="entry name" value="RecA-like_ORC2"/>
</dbReference>
<evidence type="ECO:0000256" key="2">
    <source>
        <dbReference type="SAM" id="MobiDB-lite"/>
    </source>
</evidence>
<evidence type="ECO:0000259" key="3">
    <source>
        <dbReference type="Pfam" id="PF04084"/>
    </source>
</evidence>
<evidence type="ECO:0000256" key="1">
    <source>
        <dbReference type="RuleBase" id="RU368084"/>
    </source>
</evidence>
<dbReference type="Pfam" id="PF04084">
    <property type="entry name" value="RecA-like_ORC2"/>
    <property type="match status" value="1"/>
</dbReference>
<dbReference type="GO" id="GO:0005664">
    <property type="term" value="C:nuclear origin of replication recognition complex"/>
    <property type="evidence" value="ECO:0007669"/>
    <property type="project" value="UniProtKB-UniRule"/>
</dbReference>
<keyword evidence="1" id="KW-0235">DNA replication</keyword>
<dbReference type="EMBL" id="KV417515">
    <property type="protein sequence ID" value="KZP26276.1"/>
    <property type="molecule type" value="Genomic_DNA"/>
</dbReference>
<dbReference type="AlphaFoldDB" id="A0A166PNJ1"/>
<keyword evidence="1" id="KW-0539">Nucleus</keyword>
<sequence>MGSKRIPISMFASEVCSRRGHVVVVNVFLPNFNLKDVLGSIERVYWVADLGLPSCEYVSPFGCHSRRGHPSQSPSLAHDTGPLGPGEGRTAALWHFLPLH</sequence>
<dbReference type="GO" id="GO:0006260">
    <property type="term" value="P:DNA replication"/>
    <property type="evidence" value="ECO:0007669"/>
    <property type="project" value="UniProtKB-UniRule"/>
</dbReference>
<keyword evidence="5" id="KW-1185">Reference proteome</keyword>
<accession>A0A166PNJ1</accession>
<comment type="subunit">
    <text evidence="1">Component of the origin recognition complex (ORC).</text>
</comment>
<feature type="domain" description="Origin recognition complex subunit 2 RecA-like" evidence="3">
    <location>
        <begin position="1"/>
        <end position="47"/>
    </location>
</feature>
<comment type="similarity">
    <text evidence="1">Belongs to the ORC2 family.</text>
</comment>
<comment type="subcellular location">
    <subcellularLocation>
        <location evidence="1">Nucleus</location>
    </subcellularLocation>
</comment>
<organism evidence="4 5">
    <name type="scientific">Athelia psychrophila</name>
    <dbReference type="NCBI Taxonomy" id="1759441"/>
    <lineage>
        <taxon>Eukaryota</taxon>
        <taxon>Fungi</taxon>
        <taxon>Dikarya</taxon>
        <taxon>Basidiomycota</taxon>
        <taxon>Agaricomycotina</taxon>
        <taxon>Agaricomycetes</taxon>
        <taxon>Agaricomycetidae</taxon>
        <taxon>Atheliales</taxon>
        <taxon>Atheliaceae</taxon>
        <taxon>Athelia</taxon>
    </lineage>
</organism>
<dbReference type="OrthoDB" id="346673at2759"/>
<proteinExistence type="inferred from homology"/>
<gene>
    <name evidence="4" type="ORF">FIBSPDRAFT_854908</name>
</gene>
<dbReference type="GO" id="GO:0003688">
    <property type="term" value="F:DNA replication origin binding"/>
    <property type="evidence" value="ECO:0007669"/>
    <property type="project" value="UniProtKB-UniRule"/>
</dbReference>
<comment type="function">
    <text evidence="1">Component of the origin recognition complex (ORC) that binds origins of replication. DNA-binding is ATP-dependent. ORC is required to assemble the pre-replication complex necessary to initiate DNA replication.</text>
</comment>
<feature type="region of interest" description="Disordered" evidence="2">
    <location>
        <begin position="65"/>
        <end position="89"/>
    </location>
</feature>
<name>A0A166PNJ1_9AGAM</name>
<evidence type="ECO:0000313" key="5">
    <source>
        <dbReference type="Proteomes" id="UP000076532"/>
    </source>
</evidence>
<protein>
    <recommendedName>
        <fullName evidence="1">Origin recognition complex subunit 2</fullName>
    </recommendedName>
</protein>